<evidence type="ECO:0000313" key="2">
    <source>
        <dbReference type="EMBL" id="ODQ69857.1"/>
    </source>
</evidence>
<proteinExistence type="predicted"/>
<keyword evidence="3" id="KW-1185">Reference proteome</keyword>
<reference evidence="2 3" key="1">
    <citation type="journal article" date="2016" name="Proc. Natl. Acad. Sci. U.S.A.">
        <title>Comparative genomics of biotechnologically important yeasts.</title>
        <authorList>
            <person name="Riley R."/>
            <person name="Haridas S."/>
            <person name="Wolfe K.H."/>
            <person name="Lopes M.R."/>
            <person name="Hittinger C.T."/>
            <person name="Goeker M."/>
            <person name="Salamov A.A."/>
            <person name="Wisecaver J.H."/>
            <person name="Long T.M."/>
            <person name="Calvey C.H."/>
            <person name="Aerts A.L."/>
            <person name="Barry K.W."/>
            <person name="Choi C."/>
            <person name="Clum A."/>
            <person name="Coughlan A.Y."/>
            <person name="Deshpande S."/>
            <person name="Douglass A.P."/>
            <person name="Hanson S.J."/>
            <person name="Klenk H.-P."/>
            <person name="LaButti K.M."/>
            <person name="Lapidus A."/>
            <person name="Lindquist E.A."/>
            <person name="Lipzen A.M."/>
            <person name="Meier-Kolthoff J.P."/>
            <person name="Ohm R.A."/>
            <person name="Otillar R.P."/>
            <person name="Pangilinan J.L."/>
            <person name="Peng Y."/>
            <person name="Rokas A."/>
            <person name="Rosa C.A."/>
            <person name="Scheuner C."/>
            <person name="Sibirny A.A."/>
            <person name="Slot J.C."/>
            <person name="Stielow J.B."/>
            <person name="Sun H."/>
            <person name="Kurtzman C.P."/>
            <person name="Blackwell M."/>
            <person name="Grigoriev I.V."/>
            <person name="Jeffries T.W."/>
        </authorList>
    </citation>
    <scope>NUCLEOTIDE SEQUENCE [LARGE SCALE GENOMIC DNA]</scope>
    <source>
        <strain evidence="2 3">NRRL Y-11557</strain>
    </source>
</reference>
<feature type="compositionally biased region" description="Basic and acidic residues" evidence="1">
    <location>
        <begin position="168"/>
        <end position="179"/>
    </location>
</feature>
<organism evidence="2 3">
    <name type="scientific">Lipomyces starkeyi NRRL Y-11557</name>
    <dbReference type="NCBI Taxonomy" id="675824"/>
    <lineage>
        <taxon>Eukaryota</taxon>
        <taxon>Fungi</taxon>
        <taxon>Dikarya</taxon>
        <taxon>Ascomycota</taxon>
        <taxon>Saccharomycotina</taxon>
        <taxon>Lipomycetes</taxon>
        <taxon>Lipomycetales</taxon>
        <taxon>Lipomycetaceae</taxon>
        <taxon>Lipomyces</taxon>
    </lineage>
</organism>
<sequence>MGIPTWDNVPSKVPAPVKRTAQSPILLPAQPLRHLARNPAYYATELDRYSSRPLVALPRVPSFPNDDDVLETDDIREIEDDDDRTLGAVEEYGHELEPLGRTYVARQYRLDSARRSRRTQSTHRSERAAPSRTGNQLASELALNRTLADYVQRLRQLRRLDATAHAERTEYEPRSNFHIDDDEEFEEERREQMETRNSGRPSDVDMESSFNSIVEQIRSIGAVHDTALRSNVGAPINTENPRGQSYHLSPLDLDGFYSSRLRIRQNAFASSVRDTMLSEHHASDQSPIANSPEFDHTYYSHGSGVNNLAEATDTDVRDILHRFEVLDDRIDLIRMARRELRLMEFDANASLDGMRFAA</sequence>
<name>A0A1E3PYH1_LIPST</name>
<evidence type="ECO:0000313" key="3">
    <source>
        <dbReference type="Proteomes" id="UP000094385"/>
    </source>
</evidence>
<feature type="region of interest" description="Disordered" evidence="1">
    <location>
        <begin position="112"/>
        <end position="136"/>
    </location>
</feature>
<dbReference type="Proteomes" id="UP000094385">
    <property type="component" value="Unassembled WGS sequence"/>
</dbReference>
<evidence type="ECO:0000256" key="1">
    <source>
        <dbReference type="SAM" id="MobiDB-lite"/>
    </source>
</evidence>
<accession>A0A1E3PYH1</accession>
<dbReference type="AlphaFoldDB" id="A0A1E3PYH1"/>
<dbReference type="OrthoDB" id="10339759at2759"/>
<gene>
    <name evidence="2" type="ORF">LIPSTDRAFT_184288</name>
</gene>
<dbReference type="EMBL" id="KV454302">
    <property type="protein sequence ID" value="ODQ69857.1"/>
    <property type="molecule type" value="Genomic_DNA"/>
</dbReference>
<protein>
    <submittedName>
        <fullName evidence="2">Uncharacterized protein</fullName>
    </submittedName>
</protein>
<feature type="region of interest" description="Disordered" evidence="1">
    <location>
        <begin position="168"/>
        <end position="206"/>
    </location>
</feature>